<dbReference type="InterPro" id="IPR001789">
    <property type="entry name" value="Sig_transdc_resp-reg_receiver"/>
</dbReference>
<evidence type="ECO:0000256" key="2">
    <source>
        <dbReference type="PROSITE-ProRule" id="PRU00169"/>
    </source>
</evidence>
<evidence type="ECO:0000256" key="1">
    <source>
        <dbReference type="ARBA" id="ARBA00022553"/>
    </source>
</evidence>
<dbReference type="Proteomes" id="UP001157134">
    <property type="component" value="Unassembled WGS sequence"/>
</dbReference>
<organism evidence="4 5">
    <name type="scientific">Thalassotalea loyana</name>
    <dbReference type="NCBI Taxonomy" id="280483"/>
    <lineage>
        <taxon>Bacteria</taxon>
        <taxon>Pseudomonadati</taxon>
        <taxon>Pseudomonadota</taxon>
        <taxon>Gammaproteobacteria</taxon>
        <taxon>Alteromonadales</taxon>
        <taxon>Colwelliaceae</taxon>
        <taxon>Thalassotalea</taxon>
    </lineage>
</organism>
<dbReference type="RefSeq" id="WP_284297843.1">
    <property type="nucleotide sequence ID" value="NZ_BSSV01000003.1"/>
</dbReference>
<dbReference type="Pfam" id="PF00072">
    <property type="entry name" value="Response_reg"/>
    <property type="match status" value="1"/>
</dbReference>
<name>A0ABQ6HDS6_9GAMM</name>
<sequence length="118" mass="12818">MIDTILVIDDEPANIHLIKGILPQEIKLKAATSGAVALKQLEKSQPDLILLDLIMPNMDGFETLAKIKAMTSCSEIPVVIISGNASNEDIERTTTLGAKAHLQKPICKNELMRVITSL</sequence>
<evidence type="ECO:0000313" key="5">
    <source>
        <dbReference type="Proteomes" id="UP001157134"/>
    </source>
</evidence>
<dbReference type="InterPro" id="IPR011006">
    <property type="entry name" value="CheY-like_superfamily"/>
</dbReference>
<dbReference type="PANTHER" id="PTHR44591">
    <property type="entry name" value="STRESS RESPONSE REGULATOR PROTEIN 1"/>
    <property type="match status" value="1"/>
</dbReference>
<evidence type="ECO:0000259" key="3">
    <source>
        <dbReference type="PROSITE" id="PS50110"/>
    </source>
</evidence>
<dbReference type="PANTHER" id="PTHR44591:SF3">
    <property type="entry name" value="RESPONSE REGULATORY DOMAIN-CONTAINING PROTEIN"/>
    <property type="match status" value="1"/>
</dbReference>
<reference evidence="4 5" key="1">
    <citation type="submission" date="2023-03" db="EMBL/GenBank/DDBJ databases">
        <title>Thalassotalea loyana LMG 22536T draft genome sequence.</title>
        <authorList>
            <person name="Sawabe T."/>
        </authorList>
    </citation>
    <scope>NUCLEOTIDE SEQUENCE [LARGE SCALE GENOMIC DNA]</scope>
    <source>
        <strain evidence="4 5">LMG 22536</strain>
    </source>
</reference>
<dbReference type="EMBL" id="BSSV01000003">
    <property type="protein sequence ID" value="GLX85594.1"/>
    <property type="molecule type" value="Genomic_DNA"/>
</dbReference>
<feature type="domain" description="Response regulatory" evidence="3">
    <location>
        <begin position="4"/>
        <end position="118"/>
    </location>
</feature>
<accession>A0ABQ6HDS6</accession>
<keyword evidence="5" id="KW-1185">Reference proteome</keyword>
<dbReference type="InterPro" id="IPR050595">
    <property type="entry name" value="Bact_response_regulator"/>
</dbReference>
<keyword evidence="1 2" id="KW-0597">Phosphoprotein</keyword>
<dbReference type="PROSITE" id="PS50110">
    <property type="entry name" value="RESPONSE_REGULATORY"/>
    <property type="match status" value="1"/>
</dbReference>
<evidence type="ECO:0000313" key="4">
    <source>
        <dbReference type="EMBL" id="GLX85594.1"/>
    </source>
</evidence>
<comment type="caution">
    <text evidence="4">The sequence shown here is derived from an EMBL/GenBank/DDBJ whole genome shotgun (WGS) entry which is preliminary data.</text>
</comment>
<protein>
    <recommendedName>
        <fullName evidence="3">Response regulatory domain-containing protein</fullName>
    </recommendedName>
</protein>
<feature type="modified residue" description="4-aspartylphosphate" evidence="2">
    <location>
        <position position="52"/>
    </location>
</feature>
<proteinExistence type="predicted"/>
<dbReference type="SUPFAM" id="SSF52172">
    <property type="entry name" value="CheY-like"/>
    <property type="match status" value="1"/>
</dbReference>
<dbReference type="Gene3D" id="3.40.50.2300">
    <property type="match status" value="1"/>
</dbReference>
<dbReference type="SMART" id="SM00448">
    <property type="entry name" value="REC"/>
    <property type="match status" value="1"/>
</dbReference>
<gene>
    <name evidence="4" type="ORF">tloyanaT_18460</name>
</gene>